<organism evidence="2 3">
    <name type="scientific">Protopolystoma xenopodis</name>
    <dbReference type="NCBI Taxonomy" id="117903"/>
    <lineage>
        <taxon>Eukaryota</taxon>
        <taxon>Metazoa</taxon>
        <taxon>Spiralia</taxon>
        <taxon>Lophotrochozoa</taxon>
        <taxon>Platyhelminthes</taxon>
        <taxon>Monogenea</taxon>
        <taxon>Polyopisthocotylea</taxon>
        <taxon>Polystomatidea</taxon>
        <taxon>Polystomatidae</taxon>
        <taxon>Protopolystoma</taxon>
    </lineage>
</organism>
<accession>A0A448XL61</accession>
<evidence type="ECO:0000313" key="3">
    <source>
        <dbReference type="Proteomes" id="UP000784294"/>
    </source>
</evidence>
<dbReference type="AlphaFoldDB" id="A0A448XL61"/>
<dbReference type="Proteomes" id="UP000784294">
    <property type="component" value="Unassembled WGS sequence"/>
</dbReference>
<dbReference type="EMBL" id="CAAALY010260352">
    <property type="protein sequence ID" value="VEL39179.1"/>
    <property type="molecule type" value="Genomic_DNA"/>
</dbReference>
<keyword evidence="3" id="KW-1185">Reference proteome</keyword>
<proteinExistence type="predicted"/>
<gene>
    <name evidence="2" type="ORF">PXEA_LOCUS32619</name>
</gene>
<dbReference type="OrthoDB" id="6277917at2759"/>
<evidence type="ECO:0000313" key="2">
    <source>
        <dbReference type="EMBL" id="VEL39179.1"/>
    </source>
</evidence>
<feature type="compositionally biased region" description="Basic and acidic residues" evidence="1">
    <location>
        <begin position="47"/>
        <end position="56"/>
    </location>
</feature>
<feature type="region of interest" description="Disordered" evidence="1">
    <location>
        <begin position="1"/>
        <end position="26"/>
    </location>
</feature>
<reference evidence="2" key="1">
    <citation type="submission" date="2018-11" db="EMBL/GenBank/DDBJ databases">
        <authorList>
            <consortium name="Pathogen Informatics"/>
        </authorList>
    </citation>
    <scope>NUCLEOTIDE SEQUENCE</scope>
</reference>
<comment type="caution">
    <text evidence="2">The sequence shown here is derived from an EMBL/GenBank/DDBJ whole genome shotgun (WGS) entry which is preliminary data.</text>
</comment>
<protein>
    <submittedName>
        <fullName evidence="2">Uncharacterized protein</fullName>
    </submittedName>
</protein>
<sequence length="268" mass="29334">MTVASAEGLEDIMQESDSRQQAPTSNDVALTHLEEVIAGVISEAVEYADKPPEERTLPPLIRKPNPPPRPRPSYNVVNNFGQVGVAGTVKNGALQVSQLNANLQAGLASNVAVQFANKSQTNQAVLMQFNALQGGSNIQSSPQQLMMQYNGIQTPQYSAQQQYSQAGQVQLQQSQQSQYQAASSAAFTHVQQLQHQTPAQLCPAMHARLGQIFVSMHLHWCLRPNASLRAFFVYTRCPNAHWPVRIICLQLELSLILSLCLPPTASHS</sequence>
<name>A0A448XL61_9PLAT</name>
<evidence type="ECO:0000256" key="1">
    <source>
        <dbReference type="SAM" id="MobiDB-lite"/>
    </source>
</evidence>
<feature type="region of interest" description="Disordered" evidence="1">
    <location>
        <begin position="47"/>
        <end position="71"/>
    </location>
</feature>